<feature type="domain" description="Acyclic terpene utilisation N-terminal" evidence="1">
    <location>
        <begin position="1"/>
        <end position="130"/>
    </location>
</feature>
<accession>A0A5D3IXF1</accession>
<dbReference type="EMBL" id="VSSY01000415">
    <property type="protein sequence ID" value="TYL61857.1"/>
    <property type="molecule type" value="Genomic_DNA"/>
</dbReference>
<feature type="non-terminal residue" evidence="2">
    <location>
        <position position="134"/>
    </location>
</feature>
<protein>
    <submittedName>
        <fullName evidence="2">DUF1446 domain-containing protein</fullName>
    </submittedName>
</protein>
<dbReference type="Proteomes" id="UP000322977">
    <property type="component" value="Unassembled WGS sequence"/>
</dbReference>
<feature type="non-terminal residue" evidence="2">
    <location>
        <position position="1"/>
    </location>
</feature>
<dbReference type="InterPro" id="IPR010839">
    <property type="entry name" value="AtuA_N"/>
</dbReference>
<sequence length="134" mass="14437">GYSGDRIEPALELAEHGDIDVLMFECLAERTIALAQQVRRKDPSHGYDPLLEARMRAVLPACAARGIRIVTNMGAANPQAAAERTLDIARELGLKLRVAAVTGDDVFDLLQARGHDFTLMDGGAPVASLQARMV</sequence>
<dbReference type="AlphaFoldDB" id="A0A5D3IXF1"/>
<comment type="caution">
    <text evidence="2">The sequence shown here is derived from an EMBL/GenBank/DDBJ whole genome shotgun (WGS) entry which is preliminary data.</text>
</comment>
<name>A0A5D3IXF1_KLEPN</name>
<evidence type="ECO:0000259" key="1">
    <source>
        <dbReference type="Pfam" id="PF07287"/>
    </source>
</evidence>
<dbReference type="PANTHER" id="PTHR47472:SF1">
    <property type="entry name" value="DUF1446-DOMAIN-CONTAINING PROTEIN"/>
    <property type="match status" value="1"/>
</dbReference>
<organism evidence="2 3">
    <name type="scientific">Klebsiella pneumoniae</name>
    <dbReference type="NCBI Taxonomy" id="573"/>
    <lineage>
        <taxon>Bacteria</taxon>
        <taxon>Pseudomonadati</taxon>
        <taxon>Pseudomonadota</taxon>
        <taxon>Gammaproteobacteria</taxon>
        <taxon>Enterobacterales</taxon>
        <taxon>Enterobacteriaceae</taxon>
        <taxon>Klebsiella/Raoultella group</taxon>
        <taxon>Klebsiella</taxon>
        <taxon>Klebsiella pneumoniae complex</taxon>
    </lineage>
</organism>
<evidence type="ECO:0000313" key="2">
    <source>
        <dbReference type="EMBL" id="TYL61857.1"/>
    </source>
</evidence>
<evidence type="ECO:0000313" key="3">
    <source>
        <dbReference type="Proteomes" id="UP000322977"/>
    </source>
</evidence>
<dbReference type="Pfam" id="PF07287">
    <property type="entry name" value="AtuA"/>
    <property type="match status" value="1"/>
</dbReference>
<gene>
    <name evidence="2" type="ORF">FXN67_33810</name>
</gene>
<dbReference type="PANTHER" id="PTHR47472">
    <property type="entry name" value="PROPIONYL-COA CARBOXYLASE"/>
    <property type="match status" value="1"/>
</dbReference>
<reference evidence="2 3" key="1">
    <citation type="submission" date="2019-08" db="EMBL/GenBank/DDBJ databases">
        <title>Phenotypic and genetic characterization of extended-spectrum b-lactamase-producing hypermucoviscous Klebsiella pneumoniae from Chile.</title>
        <authorList>
            <person name="Morales-Leon F."/>
            <person name="Caro C."/>
            <person name="Opazo-Capurro A."/>
            <person name="Lincopan N."/>
            <person name="Dominguez-Yevenes M."/>
            <person name="Lima C."/>
            <person name="Bello-Toledo H."/>
            <person name="Gonzalez-Rocha G."/>
        </authorList>
    </citation>
    <scope>NUCLEOTIDE SEQUENCE [LARGE SCALE GENOMIC DNA]</scope>
    <source>
        <strain evidence="2 3">UCO-494</strain>
    </source>
</reference>
<proteinExistence type="predicted"/>
<dbReference type="RefSeq" id="WP_148869404.1">
    <property type="nucleotide sequence ID" value="NZ_CAWOYW010000350.1"/>
</dbReference>